<sequence length="106" mass="12194">MSNENIREEDHGLVVEESQPETKKPRMYKVLILNDDYTPMDFVVNVLKRFFHMDTEKATRVMLQIHYEGQGTAGIFTSDVAETKVALVNDYARANDHPLMSTMEAE</sequence>
<evidence type="ECO:0000256" key="2">
    <source>
        <dbReference type="SAM" id="MobiDB-lite"/>
    </source>
</evidence>
<evidence type="ECO:0000313" key="4">
    <source>
        <dbReference type="EMBL" id="TQV77519.1"/>
    </source>
</evidence>
<gene>
    <name evidence="1 4" type="primary">clpS</name>
    <name evidence="4" type="ORF">FLL45_06130</name>
</gene>
<dbReference type="GO" id="GO:0006508">
    <property type="term" value="P:proteolysis"/>
    <property type="evidence" value="ECO:0007669"/>
    <property type="project" value="UniProtKB-UniRule"/>
</dbReference>
<dbReference type="Proteomes" id="UP000317839">
    <property type="component" value="Unassembled WGS sequence"/>
</dbReference>
<dbReference type="PANTHER" id="PTHR33473">
    <property type="entry name" value="ATP-DEPENDENT CLP PROTEASE ADAPTER PROTEIN CLPS1, CHLOROPLASTIC"/>
    <property type="match status" value="1"/>
</dbReference>
<evidence type="ECO:0000313" key="5">
    <source>
        <dbReference type="Proteomes" id="UP000317839"/>
    </source>
</evidence>
<organism evidence="4 5">
    <name type="scientific">Aliikangiella marina</name>
    <dbReference type="NCBI Taxonomy" id="1712262"/>
    <lineage>
        <taxon>Bacteria</taxon>
        <taxon>Pseudomonadati</taxon>
        <taxon>Pseudomonadota</taxon>
        <taxon>Gammaproteobacteria</taxon>
        <taxon>Oceanospirillales</taxon>
        <taxon>Pleioneaceae</taxon>
        <taxon>Aliikangiella</taxon>
    </lineage>
</organism>
<comment type="function">
    <text evidence="1">Involved in the modulation of the specificity of the ClpAP-mediated ATP-dependent protein degradation.</text>
</comment>
<dbReference type="InterPro" id="IPR014719">
    <property type="entry name" value="Ribosomal_bL12_C/ClpS-like"/>
</dbReference>
<dbReference type="InterPro" id="IPR022935">
    <property type="entry name" value="ClpS"/>
</dbReference>
<reference evidence="4 5" key="1">
    <citation type="submission" date="2019-06" db="EMBL/GenBank/DDBJ databases">
        <title>Draft genome of Aliikangiella marina GYP-15.</title>
        <authorList>
            <person name="Wang G."/>
        </authorList>
    </citation>
    <scope>NUCLEOTIDE SEQUENCE [LARGE SCALE GENOMIC DNA]</scope>
    <source>
        <strain evidence="4 5">GYP-15</strain>
    </source>
</reference>
<dbReference type="Pfam" id="PF02617">
    <property type="entry name" value="ClpS"/>
    <property type="match status" value="1"/>
</dbReference>
<dbReference type="PANTHER" id="PTHR33473:SF19">
    <property type="entry name" value="ATP-DEPENDENT CLP PROTEASE ADAPTER PROTEIN CLPS"/>
    <property type="match status" value="1"/>
</dbReference>
<dbReference type="HAMAP" id="MF_00302">
    <property type="entry name" value="ClpS"/>
    <property type="match status" value="1"/>
</dbReference>
<feature type="region of interest" description="Disordered" evidence="2">
    <location>
        <begin position="1"/>
        <end position="20"/>
    </location>
</feature>
<proteinExistence type="inferred from homology"/>
<dbReference type="EMBL" id="VIKR01000001">
    <property type="protein sequence ID" value="TQV77519.1"/>
    <property type="molecule type" value="Genomic_DNA"/>
</dbReference>
<feature type="domain" description="Adaptor protein ClpS core" evidence="3">
    <location>
        <begin position="23"/>
        <end position="102"/>
    </location>
</feature>
<comment type="caution">
    <text evidence="4">The sequence shown here is derived from an EMBL/GenBank/DDBJ whole genome shotgun (WGS) entry which is preliminary data.</text>
</comment>
<protein>
    <recommendedName>
        <fullName evidence="1">ATP-dependent Clp protease adapter protein ClpS</fullName>
    </recommendedName>
</protein>
<dbReference type="OrthoDB" id="9796121at2"/>
<dbReference type="FunFam" id="3.30.1390.10:FF:000002">
    <property type="entry name" value="ATP-dependent Clp protease adapter protein ClpS"/>
    <property type="match status" value="1"/>
</dbReference>
<evidence type="ECO:0000256" key="1">
    <source>
        <dbReference type="HAMAP-Rule" id="MF_00302"/>
    </source>
</evidence>
<keyword evidence="5" id="KW-1185">Reference proteome</keyword>
<comment type="subunit">
    <text evidence="1">Binds to the N-terminal domain of the chaperone ClpA.</text>
</comment>
<keyword evidence="4" id="KW-0378">Hydrolase</keyword>
<accession>A0A545TJW7</accession>
<dbReference type="AlphaFoldDB" id="A0A545TJW7"/>
<dbReference type="SUPFAM" id="SSF54736">
    <property type="entry name" value="ClpS-like"/>
    <property type="match status" value="1"/>
</dbReference>
<dbReference type="GO" id="GO:0008233">
    <property type="term" value="F:peptidase activity"/>
    <property type="evidence" value="ECO:0007669"/>
    <property type="project" value="UniProtKB-KW"/>
</dbReference>
<comment type="similarity">
    <text evidence="1">Belongs to the ClpS family.</text>
</comment>
<evidence type="ECO:0000259" key="3">
    <source>
        <dbReference type="Pfam" id="PF02617"/>
    </source>
</evidence>
<dbReference type="GO" id="GO:0030163">
    <property type="term" value="P:protein catabolic process"/>
    <property type="evidence" value="ECO:0007669"/>
    <property type="project" value="InterPro"/>
</dbReference>
<dbReference type="InterPro" id="IPR003769">
    <property type="entry name" value="ClpS_core"/>
</dbReference>
<dbReference type="NCBIfam" id="NF000672">
    <property type="entry name" value="PRK00033.1-5"/>
    <property type="match status" value="1"/>
</dbReference>
<name>A0A545TJW7_9GAMM</name>
<dbReference type="RefSeq" id="WP_142941091.1">
    <property type="nucleotide sequence ID" value="NZ_VIKR01000001.1"/>
</dbReference>
<dbReference type="Gene3D" id="3.30.1390.10">
    <property type="match status" value="1"/>
</dbReference>
<keyword evidence="4" id="KW-0645">Protease</keyword>